<reference evidence="3 4" key="1">
    <citation type="journal article" date="2012" name="BMC Genomics">
        <title>Sequencing the genome of Marssonina brunnea reveals fungus-poplar co-evolution.</title>
        <authorList>
            <person name="Zhu S."/>
            <person name="Cao Y.-Z."/>
            <person name="Jiang C."/>
            <person name="Tan B.-Y."/>
            <person name="Wang Z."/>
            <person name="Feng S."/>
            <person name="Zhang L."/>
            <person name="Su X.-H."/>
            <person name="Brejova B."/>
            <person name="Vinar T."/>
            <person name="Xu M."/>
            <person name="Wang M.-X."/>
            <person name="Zhang S.-G."/>
            <person name="Huang M.-R."/>
            <person name="Wu R."/>
            <person name="Zhou Y."/>
        </authorList>
    </citation>
    <scope>NUCLEOTIDE SEQUENCE [LARGE SCALE GENOMIC DNA]</scope>
    <source>
        <strain evidence="3 4">MB_m1</strain>
    </source>
</reference>
<dbReference type="eggNOG" id="ENOG502S9P8">
    <property type="taxonomic scope" value="Eukaryota"/>
</dbReference>
<accession>K1WXL6</accession>
<name>K1WXL6_MARBU</name>
<sequence>MGVQPPYMYNAIKTEDPRSPYKKFDPKAVTRASWTSQAPRPKQEGPLVSFNKHPDSYLVMPFGLSTAKPMKPSVKKWIKWTRIIQLGFRCFQLVAALGLLVLMILIKGVDAAAGWIMRVTPGVAIFHTVYAIYHLARRASGRTPGSSSSYMLFASFFDVSIVPLYAFSALVAKTQEDGWKTVVADETLVTTFSKVVFYLSTIGGGLHLFSLAIGLYLAVTFRKITKLPPDMNPLEDNLTSRHKRNKSSVSTFASSAASEKRSFMPIETKRASGAAHEEDLSHPPTIPFFHTRTQSSTSISTYKTSQPPSRDSHANFPGPQYQAVPSNFSPTPLDQQKRTSFTSYSSPPKFTTHHPFAGSEILSSSIFAPAAKHNPYATTDHPIPFSPPPKRASYLESHVSSASSLRSSINTDLKSSNNNSPTSPSSSTSAPWFASDSLSKARSRSSPGKKAKYQPLDQHHDGACENITYDYDGSSSYDSHDHPNPLEANPPTPVHKCAGRRDSPLGENNADRGSGDITDIPISSRENDNDNNNDTANDNVDNGEGHPSQNPKQQQNPSQRFRDRDLIPRPLSQNLRDRAKAYGELKLPRLPAGTPPIMVGGKAGNRQVSSGNDFAMMKSGTGGKGVRVRDVSGKVAEEGRGGGGGIDLGGAGAGAAGSGSGARLRKVSGQ</sequence>
<dbReference type="EMBL" id="JH921435">
    <property type="protein sequence ID" value="EKD17781.1"/>
    <property type="molecule type" value="Genomic_DNA"/>
</dbReference>
<gene>
    <name evidence="3" type="ORF">MBM_04150</name>
</gene>
<feature type="compositionally biased region" description="Basic residues" evidence="1">
    <location>
        <begin position="441"/>
        <end position="452"/>
    </location>
</feature>
<feature type="compositionally biased region" description="Basic and acidic residues" evidence="1">
    <location>
        <begin position="499"/>
        <end position="514"/>
    </location>
</feature>
<feature type="compositionally biased region" description="Polar residues" evidence="1">
    <location>
        <begin position="323"/>
        <end position="347"/>
    </location>
</feature>
<dbReference type="InParanoid" id="K1WXL6"/>
<feature type="compositionally biased region" description="Basic and acidic residues" evidence="1">
    <location>
        <begin position="13"/>
        <end position="24"/>
    </location>
</feature>
<feature type="region of interest" description="Disordered" evidence="1">
    <location>
        <begin position="235"/>
        <end position="347"/>
    </location>
</feature>
<feature type="compositionally biased region" description="Low complexity" evidence="1">
    <location>
        <begin position="247"/>
        <end position="257"/>
    </location>
</feature>
<dbReference type="STRING" id="1072389.K1WXL6"/>
<proteinExistence type="predicted"/>
<evidence type="ECO:0000313" key="3">
    <source>
        <dbReference type="EMBL" id="EKD17781.1"/>
    </source>
</evidence>
<keyword evidence="2" id="KW-0812">Transmembrane</keyword>
<feature type="compositionally biased region" description="Polar residues" evidence="1">
    <location>
        <begin position="291"/>
        <end position="309"/>
    </location>
</feature>
<protein>
    <submittedName>
        <fullName evidence="3">Uncharacterized protein</fullName>
    </submittedName>
</protein>
<dbReference type="AlphaFoldDB" id="K1WXL6"/>
<keyword evidence="4" id="KW-1185">Reference proteome</keyword>
<evidence type="ECO:0000313" key="4">
    <source>
        <dbReference type="Proteomes" id="UP000006753"/>
    </source>
</evidence>
<feature type="compositionally biased region" description="Basic and acidic residues" evidence="1">
    <location>
        <begin position="258"/>
        <end position="281"/>
    </location>
</feature>
<evidence type="ECO:0000256" key="2">
    <source>
        <dbReference type="SAM" id="Phobius"/>
    </source>
</evidence>
<feature type="transmembrane region" description="Helical" evidence="2">
    <location>
        <begin position="112"/>
        <end position="136"/>
    </location>
</feature>
<feature type="compositionally biased region" description="Low complexity" evidence="1">
    <location>
        <begin position="530"/>
        <end position="559"/>
    </location>
</feature>
<keyword evidence="2" id="KW-0472">Membrane</keyword>
<feature type="region of interest" description="Disordered" evidence="1">
    <location>
        <begin position="1"/>
        <end position="24"/>
    </location>
</feature>
<dbReference type="OMA" id="WLGFMFR"/>
<feature type="compositionally biased region" description="Low complexity" evidence="1">
    <location>
        <begin position="415"/>
        <end position="440"/>
    </location>
</feature>
<feature type="compositionally biased region" description="Gly residues" evidence="1">
    <location>
        <begin position="641"/>
        <end position="660"/>
    </location>
</feature>
<feature type="region of interest" description="Disordered" evidence="1">
    <location>
        <begin position="378"/>
        <end position="576"/>
    </location>
</feature>
<feature type="transmembrane region" description="Helical" evidence="2">
    <location>
        <begin position="195"/>
        <end position="219"/>
    </location>
</feature>
<keyword evidence="2" id="KW-1133">Transmembrane helix</keyword>
<dbReference type="HOGENOM" id="CLU_018980_1_0_1"/>
<feature type="region of interest" description="Disordered" evidence="1">
    <location>
        <begin position="635"/>
        <end position="670"/>
    </location>
</feature>
<dbReference type="RefSeq" id="XP_007292039.1">
    <property type="nucleotide sequence ID" value="XM_007291977.1"/>
</dbReference>
<feature type="transmembrane region" description="Helical" evidence="2">
    <location>
        <begin position="86"/>
        <end position="106"/>
    </location>
</feature>
<dbReference type="KEGG" id="mbe:MBM_04150"/>
<organism evidence="3 4">
    <name type="scientific">Marssonina brunnea f. sp. multigermtubi (strain MB_m1)</name>
    <name type="common">Marssonina leaf spot fungus</name>
    <dbReference type="NCBI Taxonomy" id="1072389"/>
    <lineage>
        <taxon>Eukaryota</taxon>
        <taxon>Fungi</taxon>
        <taxon>Dikarya</taxon>
        <taxon>Ascomycota</taxon>
        <taxon>Pezizomycotina</taxon>
        <taxon>Leotiomycetes</taxon>
        <taxon>Helotiales</taxon>
        <taxon>Drepanopezizaceae</taxon>
        <taxon>Drepanopeziza</taxon>
    </lineage>
</organism>
<dbReference type="Proteomes" id="UP000006753">
    <property type="component" value="Unassembled WGS sequence"/>
</dbReference>
<dbReference type="GeneID" id="18760085"/>
<evidence type="ECO:0000256" key="1">
    <source>
        <dbReference type="SAM" id="MobiDB-lite"/>
    </source>
</evidence>
<feature type="compositionally biased region" description="Low complexity" evidence="1">
    <location>
        <begin position="394"/>
        <end position="408"/>
    </location>
</feature>
<dbReference type="OrthoDB" id="5404940at2759"/>
<feature type="transmembrane region" description="Helical" evidence="2">
    <location>
        <begin position="148"/>
        <end position="172"/>
    </location>
</feature>